<dbReference type="AlphaFoldDB" id="A0A834IZL7"/>
<keyword evidence="5" id="KW-0547">Nucleotide-binding</keyword>
<evidence type="ECO:0000256" key="1">
    <source>
        <dbReference type="ARBA" id="ARBA00004629"/>
    </source>
</evidence>
<dbReference type="SMART" id="SM00220">
    <property type="entry name" value="S_TKc"/>
    <property type="match status" value="1"/>
</dbReference>
<comment type="caution">
    <text evidence="8">The sequence shown here is derived from an EMBL/GenBank/DDBJ whole genome shotgun (WGS) entry which is preliminary data.</text>
</comment>
<dbReference type="GO" id="GO:0032991">
    <property type="term" value="C:protein-containing complex"/>
    <property type="evidence" value="ECO:0007669"/>
    <property type="project" value="UniProtKB-ARBA"/>
</dbReference>
<dbReference type="PROSITE" id="PS51489">
    <property type="entry name" value="BUB1_N"/>
    <property type="match status" value="1"/>
</dbReference>
<evidence type="ECO:0000313" key="8">
    <source>
        <dbReference type="EMBL" id="KAF7283452.1"/>
    </source>
</evidence>
<dbReference type="InterPro" id="IPR011009">
    <property type="entry name" value="Kinase-like_dom_sf"/>
</dbReference>
<dbReference type="GO" id="GO:0004672">
    <property type="term" value="F:protein kinase activity"/>
    <property type="evidence" value="ECO:0007669"/>
    <property type="project" value="InterPro"/>
</dbReference>
<dbReference type="GO" id="GO:0005634">
    <property type="term" value="C:nucleus"/>
    <property type="evidence" value="ECO:0007669"/>
    <property type="project" value="TreeGrafter"/>
</dbReference>
<dbReference type="OrthoDB" id="248495at2759"/>
<keyword evidence="9" id="KW-1185">Reference proteome</keyword>
<dbReference type="GO" id="GO:0007094">
    <property type="term" value="P:mitotic spindle assembly checkpoint signaling"/>
    <property type="evidence" value="ECO:0007669"/>
    <property type="project" value="InterPro"/>
</dbReference>
<dbReference type="InterPro" id="IPR000719">
    <property type="entry name" value="Prot_kinase_dom"/>
</dbReference>
<evidence type="ECO:0000259" key="7">
    <source>
        <dbReference type="PROSITE" id="PS51489"/>
    </source>
</evidence>
<dbReference type="SUPFAM" id="SSF56112">
    <property type="entry name" value="Protein kinase-like (PK-like)"/>
    <property type="match status" value="1"/>
</dbReference>
<evidence type="ECO:0000256" key="5">
    <source>
        <dbReference type="PROSITE-ProRule" id="PRU10141"/>
    </source>
</evidence>
<evidence type="ECO:0000259" key="6">
    <source>
        <dbReference type="PROSITE" id="PS50011"/>
    </source>
</evidence>
<dbReference type="InterPro" id="IPR013212">
    <property type="entry name" value="Mad3/Bub1_I"/>
</dbReference>
<keyword evidence="4" id="KW-0137">Centromere</keyword>
<dbReference type="InterPro" id="IPR015661">
    <property type="entry name" value="Bub1/Mad3"/>
</dbReference>
<evidence type="ECO:0000313" key="9">
    <source>
        <dbReference type="Proteomes" id="UP000625711"/>
    </source>
</evidence>
<dbReference type="Gene3D" id="1.25.40.430">
    <property type="match status" value="1"/>
</dbReference>
<feature type="domain" description="Protein kinase" evidence="6">
    <location>
        <begin position="791"/>
        <end position="1044"/>
    </location>
</feature>
<dbReference type="Pfam" id="PF08311">
    <property type="entry name" value="Mad3_BUB1_I"/>
    <property type="match status" value="1"/>
</dbReference>
<name>A0A834IZL7_RHYFE</name>
<sequence length="1044" mass="118533">MDFDYSKENIQPLRRGRNVQQLEMALQAQTNQEYQSQLLQQKEEFEALIRDYDGPDPLENYYNYIIWIEQSYPKSGHEGNCTALLEHCLGKFENDYRYTNDRRFCKLWIKYIDMFPNPVELYLMMKSKNLCIGCADFYKAWAYYYEAAGDFQKAYNVFEEGKKNLAQPYDDLESAYNNLIKAAGEHLIFGRNENRLQEKRQALVSLHSHRSGRVSTVRMPSGSNNGLPIIPIVPNTQCNAQTNVFEDQSVSGTLAAGAPPKSIITVAKRQEAPKENTLKPGPWTTVPHKKRVLASQRPAGPGFSVHEDNSDETLIIGLPANLPTECQEDYSSWHVAIVNYPDEASPSVIHGYPKHRVYIDPQTEFSIEELRATRYRKTVNTVQQVETCRAIQSIIVDDDDECIIVQNEPPVVPEEVKLKFQIHEQSPIKDKSYSVKNEMTSTVIHSPWKSQAEHQNFLQDVFSKSNEFRISGGMPPTKCMVFEDSEPRQPKCGFNLMFTSQNELQSSPIGFDLPLQAPSKGNAMRTAFRVLNADEVETGSRGGMDSAMAAQPADGAKPMAPIPFSDSSSSSFEDADPPQFNPLESTCSTQQFNFNLNAMQVSTPQNKMQVNHEIINDNVQNTKKRLFTENKLQEDKALSTILEEKSGYVLSSSSSGATTKSSLYNHQAKINTISEEHNSYLAQNLKANAALRRSLLGDLMDDVLPPAHTVPSPPSPMQSTPIQSPVRKIPPPNLTCPLDYVPSDPFSASLISQLLERNSFPGIHNQGYVSIDGNPRLAVKKEPVYIGRDNYIIEKILGKGQFGTVFKAYNIQMRSTVALKYQRPPNKWEFYICRELQARLINHPLQDRFMDISTGYFSDQASILVSQFQPFGSLLDTANMLKKQSTGKETLCVYFTLEMLKIVKAMHELIDFGCSIDMTMFPDKATFTRPITTEDFICCEVRDGRPWSYHTDLFCVAASAHVLLFQEYIQLKKISNVWSIMKHFPRYTKIDLWNMFFSTLLNQQSGPADIATLELLFQEELDEPQRKRDLPIQLRTLINMLKNR</sequence>
<dbReference type="SMART" id="SM00777">
    <property type="entry name" value="Mad3_BUB1_I"/>
    <property type="match status" value="1"/>
</dbReference>
<dbReference type="PROSITE" id="PS50011">
    <property type="entry name" value="PROTEIN_KINASE_DOM"/>
    <property type="match status" value="1"/>
</dbReference>
<dbReference type="PANTHER" id="PTHR14030">
    <property type="entry name" value="MITOTIC CHECKPOINT SERINE/THREONINE-PROTEIN KINASE BUB1"/>
    <property type="match status" value="1"/>
</dbReference>
<keyword evidence="2" id="KW-0158">Chromosome</keyword>
<evidence type="ECO:0008006" key="10">
    <source>
        <dbReference type="Google" id="ProtNLM"/>
    </source>
</evidence>
<keyword evidence="5" id="KW-0067">ATP-binding</keyword>
<feature type="binding site" evidence="5">
    <location>
        <position position="820"/>
    </location>
    <ligand>
        <name>ATP</name>
        <dbReference type="ChEBI" id="CHEBI:30616"/>
    </ligand>
</feature>
<evidence type="ECO:0000256" key="2">
    <source>
        <dbReference type="ARBA" id="ARBA00022454"/>
    </source>
</evidence>
<gene>
    <name evidence="8" type="ORF">GWI33_000536</name>
</gene>
<dbReference type="Proteomes" id="UP000625711">
    <property type="component" value="Unassembled WGS sequence"/>
</dbReference>
<dbReference type="GO" id="GO:0051754">
    <property type="term" value="P:meiotic sister chromatid cohesion, centromeric"/>
    <property type="evidence" value="ECO:0007669"/>
    <property type="project" value="TreeGrafter"/>
</dbReference>
<dbReference type="InterPro" id="IPR017441">
    <property type="entry name" value="Protein_kinase_ATP_BS"/>
</dbReference>
<dbReference type="PANTHER" id="PTHR14030:SF4">
    <property type="entry name" value="BUB1 KINASE, ISOFORM A-RELATED"/>
    <property type="match status" value="1"/>
</dbReference>
<accession>A0A834IZL7</accession>
<dbReference type="EMBL" id="JAACXV010000107">
    <property type="protein sequence ID" value="KAF7283452.1"/>
    <property type="molecule type" value="Genomic_DNA"/>
</dbReference>
<dbReference type="PROSITE" id="PS00107">
    <property type="entry name" value="PROTEIN_KINASE_ATP"/>
    <property type="match status" value="1"/>
</dbReference>
<dbReference type="FunFam" id="1.25.40.430:FF:000003">
    <property type="entry name" value="Checkpoint serine/threonine-protein kinase BUB1"/>
    <property type="match status" value="1"/>
</dbReference>
<keyword evidence="3" id="KW-0995">Kinetochore</keyword>
<protein>
    <recommendedName>
        <fullName evidence="10">Mitotic checkpoint serine/threonine-protein kinase BUB1 beta</fullName>
    </recommendedName>
</protein>
<dbReference type="GO" id="GO:0000776">
    <property type="term" value="C:kinetochore"/>
    <property type="evidence" value="ECO:0007669"/>
    <property type="project" value="UniProtKB-KW"/>
</dbReference>
<evidence type="ECO:0000256" key="4">
    <source>
        <dbReference type="ARBA" id="ARBA00023328"/>
    </source>
</evidence>
<reference evidence="8" key="1">
    <citation type="submission" date="2020-08" db="EMBL/GenBank/DDBJ databases">
        <title>Genome sequencing and assembly of the red palm weevil Rhynchophorus ferrugineus.</title>
        <authorList>
            <person name="Dias G.B."/>
            <person name="Bergman C.M."/>
            <person name="Manee M."/>
        </authorList>
    </citation>
    <scope>NUCLEOTIDE SEQUENCE</scope>
    <source>
        <strain evidence="8">AA-2017</strain>
        <tissue evidence="8">Whole larva</tissue>
    </source>
</reference>
<evidence type="ECO:0000256" key="3">
    <source>
        <dbReference type="ARBA" id="ARBA00022838"/>
    </source>
</evidence>
<dbReference type="Gene3D" id="1.10.510.10">
    <property type="entry name" value="Transferase(Phosphotransferase) domain 1"/>
    <property type="match status" value="2"/>
</dbReference>
<dbReference type="GO" id="GO:0005524">
    <property type="term" value="F:ATP binding"/>
    <property type="evidence" value="ECO:0007669"/>
    <property type="project" value="UniProtKB-UniRule"/>
</dbReference>
<proteinExistence type="predicted"/>
<organism evidence="8 9">
    <name type="scientific">Rhynchophorus ferrugineus</name>
    <name type="common">Red palm weevil</name>
    <name type="synonym">Curculio ferrugineus</name>
    <dbReference type="NCBI Taxonomy" id="354439"/>
    <lineage>
        <taxon>Eukaryota</taxon>
        <taxon>Metazoa</taxon>
        <taxon>Ecdysozoa</taxon>
        <taxon>Arthropoda</taxon>
        <taxon>Hexapoda</taxon>
        <taxon>Insecta</taxon>
        <taxon>Pterygota</taxon>
        <taxon>Neoptera</taxon>
        <taxon>Endopterygota</taxon>
        <taxon>Coleoptera</taxon>
        <taxon>Polyphaga</taxon>
        <taxon>Cucujiformia</taxon>
        <taxon>Curculionidae</taxon>
        <taxon>Dryophthorinae</taxon>
        <taxon>Rhynchophorus</taxon>
    </lineage>
</organism>
<comment type="subcellular location">
    <subcellularLocation>
        <location evidence="1">Chromosome</location>
        <location evidence="1">Centromere</location>
        <location evidence="1">Kinetochore</location>
    </subcellularLocation>
</comment>
<feature type="domain" description="BUB1 N-terminal" evidence="7">
    <location>
        <begin position="45"/>
        <end position="201"/>
    </location>
</feature>